<feature type="transmembrane region" description="Helical" evidence="1">
    <location>
        <begin position="60"/>
        <end position="78"/>
    </location>
</feature>
<evidence type="ECO:0000259" key="2">
    <source>
        <dbReference type="Pfam" id="PF22570"/>
    </source>
</evidence>
<reference evidence="3 4" key="1">
    <citation type="submission" date="2020-11" db="EMBL/GenBank/DDBJ databases">
        <title>Carbohydrate-dependent, anaerobic sulfur respiration: A novel catabolism in halophilic archaea.</title>
        <authorList>
            <person name="Sorokin D.Y."/>
            <person name="Messina E."/>
            <person name="Smedile F."/>
            <person name="La Cono V."/>
            <person name="Hallsworth J.E."/>
            <person name="Yakimov M.M."/>
        </authorList>
    </citation>
    <scope>NUCLEOTIDE SEQUENCE [LARGE SCALE GENOMIC DNA]</scope>
    <source>
        <strain evidence="3 4">HSR12-2</strain>
    </source>
</reference>
<protein>
    <submittedName>
        <fullName evidence="3">Putative membrane protein</fullName>
    </submittedName>
</protein>
<accession>A0A897N4J2</accession>
<feature type="domain" description="LiaF transmembrane" evidence="2">
    <location>
        <begin position="11"/>
        <end position="83"/>
    </location>
</feature>
<dbReference type="AlphaFoldDB" id="A0A897N4J2"/>
<keyword evidence="1" id="KW-0472">Membrane</keyword>
<sequence>MQTRRISSQSVLGALVIVIGLALLAETTGYADVSVFWTYVPSLFVLLGLFALVASGFRNVVGPVAVIAVAVAWQLVALDTVGCNDLPVRSHTGCDRPGTDLQPTV</sequence>
<evidence type="ECO:0000313" key="4">
    <source>
        <dbReference type="Proteomes" id="UP000662973"/>
    </source>
</evidence>
<name>A0A897N4J2_9EURY</name>
<dbReference type="RefSeq" id="WP_229110832.1">
    <property type="nucleotide sequence ID" value="NZ_CP064788.1"/>
</dbReference>
<dbReference type="Pfam" id="PF22570">
    <property type="entry name" value="LiaF-TM"/>
    <property type="match status" value="1"/>
</dbReference>
<organism evidence="3 4">
    <name type="scientific">Halapricum desulfuricans</name>
    <dbReference type="NCBI Taxonomy" id="2841257"/>
    <lineage>
        <taxon>Archaea</taxon>
        <taxon>Methanobacteriati</taxon>
        <taxon>Methanobacteriota</taxon>
        <taxon>Stenosarchaea group</taxon>
        <taxon>Halobacteria</taxon>
        <taxon>Halobacteriales</taxon>
        <taxon>Haloarculaceae</taxon>
        <taxon>Halapricum</taxon>
    </lineage>
</organism>
<dbReference type="InterPro" id="IPR054331">
    <property type="entry name" value="LiaF_TM"/>
</dbReference>
<dbReference type="Proteomes" id="UP000662973">
    <property type="component" value="Chromosome"/>
</dbReference>
<keyword evidence="1" id="KW-1133">Transmembrane helix</keyword>
<gene>
    <name evidence="3" type="ORF">HSR122_0243</name>
</gene>
<evidence type="ECO:0000256" key="1">
    <source>
        <dbReference type="SAM" id="Phobius"/>
    </source>
</evidence>
<evidence type="ECO:0000313" key="3">
    <source>
        <dbReference type="EMBL" id="QSG07657.1"/>
    </source>
</evidence>
<dbReference type="GeneID" id="68850920"/>
<keyword evidence="4" id="KW-1185">Reference proteome</keyword>
<feature type="transmembrane region" description="Helical" evidence="1">
    <location>
        <begin position="35"/>
        <end position="53"/>
    </location>
</feature>
<dbReference type="EMBL" id="CP064788">
    <property type="protein sequence ID" value="QSG07657.1"/>
    <property type="molecule type" value="Genomic_DNA"/>
</dbReference>
<dbReference type="KEGG" id="hds:HSR122_0243"/>
<keyword evidence="1" id="KW-0812">Transmembrane</keyword>
<proteinExistence type="predicted"/>